<feature type="binding site" evidence="4">
    <location>
        <begin position="5"/>
        <end position="9"/>
    </location>
    <ligand>
        <name>ATP</name>
        <dbReference type="ChEBI" id="CHEBI:30616"/>
    </ligand>
</feature>
<keyword evidence="3 4" id="KW-0067">ATP-binding</keyword>
<comment type="cofactor">
    <cofactor evidence="5">
        <name>Mg(2+)</name>
        <dbReference type="ChEBI" id="CHEBI:18420"/>
    </cofactor>
</comment>
<evidence type="ECO:0000256" key="4">
    <source>
        <dbReference type="PIRSR" id="PIRSR006806-1"/>
    </source>
</evidence>
<dbReference type="GO" id="GO:0035999">
    <property type="term" value="P:tetrahydrofolate interconversion"/>
    <property type="evidence" value="ECO:0007669"/>
    <property type="project" value="TreeGrafter"/>
</dbReference>
<dbReference type="GO" id="GO:0009396">
    <property type="term" value="P:folic acid-containing compound biosynthetic process"/>
    <property type="evidence" value="ECO:0007669"/>
    <property type="project" value="TreeGrafter"/>
</dbReference>
<dbReference type="Proteomes" id="UP000254912">
    <property type="component" value="Unassembled WGS sequence"/>
</dbReference>
<dbReference type="PANTHER" id="PTHR23407">
    <property type="entry name" value="ATPASE INHIBITOR/5-FORMYLTETRAHYDROFOLATE CYCLO-LIGASE"/>
    <property type="match status" value="1"/>
</dbReference>
<protein>
    <recommendedName>
        <fullName evidence="5">5-formyltetrahydrofolate cyclo-ligase</fullName>
        <ecNumber evidence="5">6.3.3.2</ecNumber>
    </recommendedName>
</protein>
<dbReference type="GeneID" id="94546499"/>
<feature type="binding site" evidence="4">
    <location>
        <position position="56"/>
    </location>
    <ligand>
        <name>substrate</name>
    </ligand>
</feature>
<evidence type="ECO:0000313" key="7">
    <source>
        <dbReference type="Proteomes" id="UP000254912"/>
    </source>
</evidence>
<evidence type="ECO:0000256" key="3">
    <source>
        <dbReference type="ARBA" id="ARBA00022840"/>
    </source>
</evidence>
<dbReference type="AlphaFoldDB" id="A0A370RL61"/>
<comment type="catalytic activity">
    <reaction evidence="5">
        <text>(6S)-5-formyl-5,6,7,8-tetrahydrofolate + ATP = (6R)-5,10-methenyltetrahydrofolate + ADP + phosphate</text>
        <dbReference type="Rhea" id="RHEA:10488"/>
        <dbReference type="ChEBI" id="CHEBI:30616"/>
        <dbReference type="ChEBI" id="CHEBI:43474"/>
        <dbReference type="ChEBI" id="CHEBI:57455"/>
        <dbReference type="ChEBI" id="CHEBI:57457"/>
        <dbReference type="ChEBI" id="CHEBI:456216"/>
        <dbReference type="EC" id="6.3.3.2"/>
    </reaction>
</comment>
<keyword evidence="6" id="KW-0436">Ligase</keyword>
<dbReference type="NCBIfam" id="TIGR02727">
    <property type="entry name" value="MTHFS_bact"/>
    <property type="match status" value="1"/>
</dbReference>
<dbReference type="RefSeq" id="WP_237342582.1">
    <property type="nucleotide sequence ID" value="NZ_BJYO01000004.1"/>
</dbReference>
<evidence type="ECO:0000313" key="6">
    <source>
        <dbReference type="EMBL" id="RDL05340.1"/>
    </source>
</evidence>
<comment type="similarity">
    <text evidence="1 5">Belongs to the 5-formyltetrahydrofolate cyclo-ligase family.</text>
</comment>
<dbReference type="GO" id="GO:0046872">
    <property type="term" value="F:metal ion binding"/>
    <property type="evidence" value="ECO:0007669"/>
    <property type="project" value="UniProtKB-KW"/>
</dbReference>
<sequence length="189" mass="21403">MMIDKETLRKQFRGNLATLSDIQRIVMMQEMTKLVTAHPRWQTAQTVAVTLSQDEELPTQLLIHTALIQGKRVVVPKVAPKRQMDFYQVTTSTEYARHRFGMLEPIDAPIVMPNEIDLLIVPGLGYDEAQQRIGFGGGYYDRYLPRTTGYKLALAIEQNIVPAGTWAVEETDVAMDEVIVIRGPREQTS</sequence>
<dbReference type="GO" id="GO:0030272">
    <property type="term" value="F:5-formyltetrahydrofolate cyclo-ligase activity"/>
    <property type="evidence" value="ECO:0007669"/>
    <property type="project" value="UniProtKB-EC"/>
</dbReference>
<name>A0A370RL61_9LACO</name>
<dbReference type="PIRSF" id="PIRSF006806">
    <property type="entry name" value="FTHF_cligase"/>
    <property type="match status" value="1"/>
</dbReference>
<dbReference type="EMBL" id="QRAS01000003">
    <property type="protein sequence ID" value="RDL05340.1"/>
    <property type="molecule type" value="Genomic_DNA"/>
</dbReference>
<evidence type="ECO:0000256" key="2">
    <source>
        <dbReference type="ARBA" id="ARBA00022741"/>
    </source>
</evidence>
<feature type="binding site" evidence="4">
    <location>
        <begin position="132"/>
        <end position="140"/>
    </location>
    <ligand>
        <name>ATP</name>
        <dbReference type="ChEBI" id="CHEBI:30616"/>
    </ligand>
</feature>
<dbReference type="InterPro" id="IPR002698">
    <property type="entry name" value="FTHF_cligase"/>
</dbReference>
<evidence type="ECO:0000256" key="1">
    <source>
        <dbReference type="ARBA" id="ARBA00010638"/>
    </source>
</evidence>
<dbReference type="PANTHER" id="PTHR23407:SF1">
    <property type="entry name" value="5-FORMYLTETRAHYDROFOLATE CYCLO-LIGASE"/>
    <property type="match status" value="1"/>
</dbReference>
<keyword evidence="5" id="KW-0460">Magnesium</keyword>
<reference evidence="6 7" key="1">
    <citation type="submission" date="2018-07" db="EMBL/GenBank/DDBJ databases">
        <title>Genomic Encyclopedia of Type Strains, Phase III (KMG-III): the genomes of soil and plant-associated and newly described type strains.</title>
        <authorList>
            <person name="Whitman W."/>
        </authorList>
    </citation>
    <scope>NUCLEOTIDE SEQUENCE [LARGE SCALE GENOMIC DNA]</scope>
    <source>
        <strain evidence="6 7">CECT 7031</strain>
    </source>
</reference>
<dbReference type="InterPro" id="IPR024185">
    <property type="entry name" value="FTHF_cligase-like_sf"/>
</dbReference>
<feature type="binding site" evidence="4">
    <location>
        <position position="51"/>
    </location>
    <ligand>
        <name>substrate</name>
    </ligand>
</feature>
<accession>A0A370RL61</accession>
<proteinExistence type="inferred from homology"/>
<dbReference type="SUPFAM" id="SSF100950">
    <property type="entry name" value="NagB/RpiA/CoA transferase-like"/>
    <property type="match status" value="1"/>
</dbReference>
<dbReference type="Gene3D" id="3.40.50.10420">
    <property type="entry name" value="NagB/RpiA/CoA transferase-like"/>
    <property type="match status" value="1"/>
</dbReference>
<keyword evidence="7" id="KW-1185">Reference proteome</keyword>
<comment type="caution">
    <text evidence="6">The sequence shown here is derived from an EMBL/GenBank/DDBJ whole genome shotgun (WGS) entry which is preliminary data.</text>
</comment>
<dbReference type="InterPro" id="IPR037171">
    <property type="entry name" value="NagB/RpiA_transferase-like"/>
</dbReference>
<dbReference type="EC" id="6.3.3.2" evidence="5"/>
<gene>
    <name evidence="6" type="ORF">DFP99_1296</name>
</gene>
<evidence type="ECO:0000256" key="5">
    <source>
        <dbReference type="RuleBase" id="RU361279"/>
    </source>
</evidence>
<organism evidence="6 7">
    <name type="scientific">Weissella soli</name>
    <dbReference type="NCBI Taxonomy" id="155866"/>
    <lineage>
        <taxon>Bacteria</taxon>
        <taxon>Bacillati</taxon>
        <taxon>Bacillota</taxon>
        <taxon>Bacilli</taxon>
        <taxon>Lactobacillales</taxon>
        <taxon>Lactobacillaceae</taxon>
        <taxon>Weissella</taxon>
    </lineage>
</organism>
<dbReference type="GO" id="GO:0005524">
    <property type="term" value="F:ATP binding"/>
    <property type="evidence" value="ECO:0007669"/>
    <property type="project" value="UniProtKB-KW"/>
</dbReference>
<dbReference type="Pfam" id="PF01812">
    <property type="entry name" value="5-FTHF_cyc-lig"/>
    <property type="match status" value="1"/>
</dbReference>
<keyword evidence="5" id="KW-0479">Metal-binding</keyword>
<keyword evidence="2 4" id="KW-0547">Nucleotide-binding</keyword>